<dbReference type="InterPro" id="IPR010998">
    <property type="entry name" value="Integrase_recombinase_N"/>
</dbReference>
<dbReference type="PANTHER" id="PTHR30349">
    <property type="entry name" value="PHAGE INTEGRASE-RELATED"/>
    <property type="match status" value="1"/>
</dbReference>
<organism evidence="5 6">
    <name type="scientific">Bacteroides thetaiotaomicron</name>
    <dbReference type="NCBI Taxonomy" id="818"/>
    <lineage>
        <taxon>Bacteria</taxon>
        <taxon>Pseudomonadati</taxon>
        <taxon>Bacteroidota</taxon>
        <taxon>Bacteroidia</taxon>
        <taxon>Bacteroidales</taxon>
        <taxon>Bacteroidaceae</taxon>
        <taxon>Bacteroides</taxon>
    </lineage>
</organism>
<dbReference type="EMBL" id="JAGZEE010000010">
    <property type="protein sequence ID" value="MBS5410751.1"/>
    <property type="molecule type" value="Genomic_DNA"/>
</dbReference>
<evidence type="ECO:0000313" key="5">
    <source>
        <dbReference type="EMBL" id="MBS5410751.1"/>
    </source>
</evidence>
<evidence type="ECO:0000256" key="3">
    <source>
        <dbReference type="ARBA" id="ARBA00023172"/>
    </source>
</evidence>
<dbReference type="Pfam" id="PF00589">
    <property type="entry name" value="Phage_integrase"/>
    <property type="match status" value="1"/>
</dbReference>
<proteinExistence type="inferred from homology"/>
<dbReference type="Gene3D" id="1.10.443.10">
    <property type="entry name" value="Intergrase catalytic core"/>
    <property type="match status" value="1"/>
</dbReference>
<dbReference type="Pfam" id="PF17293">
    <property type="entry name" value="Arm-DNA-bind_5"/>
    <property type="match status" value="1"/>
</dbReference>
<feature type="domain" description="Tyr recombinase" evidence="4">
    <location>
        <begin position="209"/>
        <end position="379"/>
    </location>
</feature>
<dbReference type="Pfam" id="PF13102">
    <property type="entry name" value="Phage_int_SAM_5"/>
    <property type="match status" value="1"/>
</dbReference>
<dbReference type="AlphaFoldDB" id="A0A943DU71"/>
<protein>
    <submittedName>
        <fullName evidence="5">Site-specific integrase</fullName>
    </submittedName>
</protein>
<evidence type="ECO:0000259" key="4">
    <source>
        <dbReference type="PROSITE" id="PS51898"/>
    </source>
</evidence>
<gene>
    <name evidence="5" type="ORF">KHY35_08555</name>
</gene>
<comment type="caution">
    <text evidence="5">The sequence shown here is derived from an EMBL/GenBank/DDBJ whole genome shotgun (WGS) entry which is preliminary data.</text>
</comment>
<dbReference type="GO" id="GO:0003677">
    <property type="term" value="F:DNA binding"/>
    <property type="evidence" value="ECO:0007669"/>
    <property type="project" value="UniProtKB-KW"/>
</dbReference>
<reference evidence="5" key="1">
    <citation type="submission" date="2021-02" db="EMBL/GenBank/DDBJ databases">
        <title>Infant gut strain persistence is associated with maternal origin, phylogeny, and functional potential including surface adhesion and iron acquisition.</title>
        <authorList>
            <person name="Lou Y.C."/>
        </authorList>
    </citation>
    <scope>NUCLEOTIDE SEQUENCE</scope>
    <source>
        <strain evidence="5">L3_082_243G1_dasL3_082_243G1_maxbin2.maxbin.015s ta_sub</strain>
    </source>
</reference>
<name>A0A943DU71_BACT4</name>
<dbReference type="SUPFAM" id="SSF56349">
    <property type="entry name" value="DNA breaking-rejoining enzymes"/>
    <property type="match status" value="1"/>
</dbReference>
<dbReference type="InterPro" id="IPR011010">
    <property type="entry name" value="DNA_brk_join_enz"/>
</dbReference>
<dbReference type="InterPro" id="IPR002104">
    <property type="entry name" value="Integrase_catalytic"/>
</dbReference>
<dbReference type="InterPro" id="IPR025269">
    <property type="entry name" value="SAM-like_dom"/>
</dbReference>
<dbReference type="InterPro" id="IPR035386">
    <property type="entry name" value="Arm-DNA-bind_5"/>
</dbReference>
<dbReference type="Proteomes" id="UP000782901">
    <property type="component" value="Unassembled WGS sequence"/>
</dbReference>
<comment type="similarity">
    <text evidence="1">Belongs to the 'phage' integrase family.</text>
</comment>
<evidence type="ECO:0000313" key="6">
    <source>
        <dbReference type="Proteomes" id="UP000782901"/>
    </source>
</evidence>
<dbReference type="PROSITE" id="PS51898">
    <property type="entry name" value="TYR_RECOMBINASE"/>
    <property type="match status" value="1"/>
</dbReference>
<dbReference type="InterPro" id="IPR013762">
    <property type="entry name" value="Integrase-like_cat_sf"/>
</dbReference>
<accession>A0A943DU71</accession>
<dbReference type="CDD" id="cd01185">
    <property type="entry name" value="INTN1_C_like"/>
    <property type="match status" value="1"/>
</dbReference>
<dbReference type="InterPro" id="IPR050090">
    <property type="entry name" value="Tyrosine_recombinase_XerCD"/>
</dbReference>
<keyword evidence="3" id="KW-0233">DNA recombination</keyword>
<dbReference type="GO" id="GO:0015074">
    <property type="term" value="P:DNA integration"/>
    <property type="evidence" value="ECO:0007669"/>
    <property type="project" value="InterPro"/>
</dbReference>
<evidence type="ECO:0000256" key="1">
    <source>
        <dbReference type="ARBA" id="ARBA00008857"/>
    </source>
</evidence>
<dbReference type="Gene3D" id="1.10.150.130">
    <property type="match status" value="1"/>
</dbReference>
<keyword evidence="2" id="KW-0238">DNA-binding</keyword>
<evidence type="ECO:0000256" key="2">
    <source>
        <dbReference type="ARBA" id="ARBA00023125"/>
    </source>
</evidence>
<dbReference type="PANTHER" id="PTHR30349:SF64">
    <property type="entry name" value="PROPHAGE INTEGRASE INTD-RELATED"/>
    <property type="match status" value="1"/>
</dbReference>
<dbReference type="GO" id="GO:0006310">
    <property type="term" value="P:DNA recombination"/>
    <property type="evidence" value="ECO:0007669"/>
    <property type="project" value="UniProtKB-KW"/>
</dbReference>
<sequence length="390" mass="44878">MENYKKREPVKLKQRALKDGSTSLFLEINTNGQRRYEWLKLYLVVENTKADKKANIQTLELAEAIRAKRLVELRNNKYGFSSFDNGKGDILSYMRNRAKRISKHGTSTICRTEDVIKYLKKYSGHDTLSFDIVNNKSFLEGFIMYLNRHKIKVCGRVVWRKPRPLTENSKFTYFTVLDSALNSAVREGIIPNNESVRIDRSLKPKRTKVEKCYLTKEELQAMIDIPYGRNNITRTLFLFGCATGLRFSDIVSLRWSDLIETNGRIYFSKKQIKTDNLVSAPLSAMAIRLLPKRREGDNGFVFKKTPSPMSANAFLKRWAKHVGINKNITFHCSRHSFATLAINSGVDLYVVSKLLGHTNIQTTQVYAKIVDESKNKAIDLLPDFLDDNKK</sequence>